<protein>
    <recommendedName>
        <fullName evidence="4">Extracellular protein</fullName>
    </recommendedName>
</protein>
<name>A0ABW1R5Q6_9LACO</name>
<keyword evidence="3" id="KW-1185">Reference proteome</keyword>
<evidence type="ECO:0008006" key="4">
    <source>
        <dbReference type="Google" id="ProtNLM"/>
    </source>
</evidence>
<dbReference type="RefSeq" id="WP_137639989.1">
    <property type="nucleotide sequence ID" value="NZ_BJDK01000012.1"/>
</dbReference>
<evidence type="ECO:0000256" key="1">
    <source>
        <dbReference type="SAM" id="SignalP"/>
    </source>
</evidence>
<accession>A0ABW1R5Q6</accession>
<evidence type="ECO:0000313" key="2">
    <source>
        <dbReference type="EMBL" id="MFC6163750.1"/>
    </source>
</evidence>
<dbReference type="EMBL" id="JBHSSD010000012">
    <property type="protein sequence ID" value="MFC6163750.1"/>
    <property type="molecule type" value="Genomic_DNA"/>
</dbReference>
<dbReference type="Proteomes" id="UP001596253">
    <property type="component" value="Unassembled WGS sequence"/>
</dbReference>
<keyword evidence="1" id="KW-0732">Signal</keyword>
<feature type="chain" id="PRO_5045889434" description="Extracellular protein" evidence="1">
    <location>
        <begin position="25"/>
        <end position="287"/>
    </location>
</feature>
<reference evidence="3" key="1">
    <citation type="journal article" date="2019" name="Int. J. Syst. Evol. Microbiol.">
        <title>The Global Catalogue of Microorganisms (GCM) 10K type strain sequencing project: providing services to taxonomists for standard genome sequencing and annotation.</title>
        <authorList>
            <consortium name="The Broad Institute Genomics Platform"/>
            <consortium name="The Broad Institute Genome Sequencing Center for Infectious Disease"/>
            <person name="Wu L."/>
            <person name="Ma J."/>
        </authorList>
    </citation>
    <scope>NUCLEOTIDE SEQUENCE [LARGE SCALE GENOMIC DNA]</scope>
    <source>
        <strain evidence="3">CCM 8932</strain>
    </source>
</reference>
<sequence length="287" mass="30892">MQTSKKLISGLLATVTAVSLFAPAALGTNSQATVAQAATKKAAKTTIAVDGVTSSAKKVTGTATKGVKVTVYAKKGAKDSNAGKSKIASATASSKTGKFTVKLPKTYKKGTDLYVYATQGKYSYMYRIVKVTAPKKATAKKTTTKKTTAKKTATKKTTAKKTTAKKNYGKVSSVAGTWKSSSYKGYYTKWTLTNGKKITVKRYKSGAKTKTLLNGTYTASSSNKHLWKVDAKVGKKTENFYLRFRSSKTFYVVNSKNVRLKENLGQGANYFTYTKVATSSKSNVLSF</sequence>
<comment type="caution">
    <text evidence="2">The sequence shown here is derived from an EMBL/GenBank/DDBJ whole genome shotgun (WGS) entry which is preliminary data.</text>
</comment>
<evidence type="ECO:0000313" key="3">
    <source>
        <dbReference type="Proteomes" id="UP001596253"/>
    </source>
</evidence>
<proteinExistence type="predicted"/>
<gene>
    <name evidence="2" type="ORF">ACFP3T_03570</name>
</gene>
<organism evidence="2 3">
    <name type="scientific">Lactiplantibacillus dongliensis</name>
    <dbReference type="NCBI Taxonomy" id="2559919"/>
    <lineage>
        <taxon>Bacteria</taxon>
        <taxon>Bacillati</taxon>
        <taxon>Bacillota</taxon>
        <taxon>Bacilli</taxon>
        <taxon>Lactobacillales</taxon>
        <taxon>Lactobacillaceae</taxon>
        <taxon>Lactiplantibacillus</taxon>
    </lineage>
</organism>
<feature type="signal peptide" evidence="1">
    <location>
        <begin position="1"/>
        <end position="24"/>
    </location>
</feature>